<organism evidence="2 3">
    <name type="scientific">Cylindrobasidium torrendii FP15055 ss-10</name>
    <dbReference type="NCBI Taxonomy" id="1314674"/>
    <lineage>
        <taxon>Eukaryota</taxon>
        <taxon>Fungi</taxon>
        <taxon>Dikarya</taxon>
        <taxon>Basidiomycota</taxon>
        <taxon>Agaricomycotina</taxon>
        <taxon>Agaricomycetes</taxon>
        <taxon>Agaricomycetidae</taxon>
        <taxon>Agaricales</taxon>
        <taxon>Marasmiineae</taxon>
        <taxon>Physalacriaceae</taxon>
        <taxon>Cylindrobasidium</taxon>
    </lineage>
</organism>
<keyword evidence="3" id="KW-1185">Reference proteome</keyword>
<protein>
    <submittedName>
        <fullName evidence="2">Uncharacterized protein</fullName>
    </submittedName>
</protein>
<accession>A0A0D7BJ78</accession>
<proteinExistence type="predicted"/>
<name>A0A0D7BJ78_9AGAR</name>
<sequence length="285" mass="31323">MPKIKNEHTHANPGPSQMRDGVFVVVTDGFRRVVLNRAKLRASYDDALDIIYGQFDHIPRSKIVVQTDRLHACDGEYVDIPEESWRDVLSQVSLLRVVERNGCFSSPAALPMPSSSQTSQASSQASPGSPTRATNISVTIESSSTRKRVELDVKSTNTRMSSLLAAYNRALGEGATTLLQGARNLSLDATLKSLNISSGAILTAGPRPPTFTLFVEHAGDQYGFIVSPTTRITSVTNVFKSRFYERDPAQLRFYTANMVRLRNDGTDRVGEYGFQGGDYILAKDD</sequence>
<dbReference type="Proteomes" id="UP000054007">
    <property type="component" value="Unassembled WGS sequence"/>
</dbReference>
<reference evidence="2 3" key="1">
    <citation type="journal article" date="2015" name="Fungal Genet. Biol.">
        <title>Evolution of novel wood decay mechanisms in Agaricales revealed by the genome sequences of Fistulina hepatica and Cylindrobasidium torrendii.</title>
        <authorList>
            <person name="Floudas D."/>
            <person name="Held B.W."/>
            <person name="Riley R."/>
            <person name="Nagy L.G."/>
            <person name="Koehler G."/>
            <person name="Ransdell A.S."/>
            <person name="Younus H."/>
            <person name="Chow J."/>
            <person name="Chiniquy J."/>
            <person name="Lipzen A."/>
            <person name="Tritt A."/>
            <person name="Sun H."/>
            <person name="Haridas S."/>
            <person name="LaButti K."/>
            <person name="Ohm R.A."/>
            <person name="Kues U."/>
            <person name="Blanchette R.A."/>
            <person name="Grigoriev I.V."/>
            <person name="Minto R.E."/>
            <person name="Hibbett D.S."/>
        </authorList>
    </citation>
    <scope>NUCLEOTIDE SEQUENCE [LARGE SCALE GENOMIC DNA]</scope>
    <source>
        <strain evidence="2 3">FP15055 ss-10</strain>
    </source>
</reference>
<dbReference type="EMBL" id="KN880467">
    <property type="protein sequence ID" value="KIY70527.1"/>
    <property type="molecule type" value="Genomic_DNA"/>
</dbReference>
<dbReference type="OrthoDB" id="1043111at2759"/>
<feature type="region of interest" description="Disordered" evidence="1">
    <location>
        <begin position="108"/>
        <end position="141"/>
    </location>
</feature>
<evidence type="ECO:0000313" key="3">
    <source>
        <dbReference type="Proteomes" id="UP000054007"/>
    </source>
</evidence>
<evidence type="ECO:0000313" key="2">
    <source>
        <dbReference type="EMBL" id="KIY70527.1"/>
    </source>
</evidence>
<feature type="compositionally biased region" description="Low complexity" evidence="1">
    <location>
        <begin position="108"/>
        <end position="131"/>
    </location>
</feature>
<gene>
    <name evidence="2" type="ORF">CYLTODRAFT_441971</name>
</gene>
<dbReference type="AlphaFoldDB" id="A0A0D7BJ78"/>
<evidence type="ECO:0000256" key="1">
    <source>
        <dbReference type="SAM" id="MobiDB-lite"/>
    </source>
</evidence>
<feature type="compositionally biased region" description="Polar residues" evidence="1">
    <location>
        <begin position="132"/>
        <end position="141"/>
    </location>
</feature>